<evidence type="ECO:0000256" key="2">
    <source>
        <dbReference type="SAM" id="Phobius"/>
    </source>
</evidence>
<proteinExistence type="predicted"/>
<reference evidence="3 4" key="1">
    <citation type="submission" date="2014-11" db="EMBL/GenBank/DDBJ databases">
        <authorList>
            <person name="Zhu J."/>
            <person name="Qi W."/>
            <person name="Song R."/>
        </authorList>
    </citation>
    <scope>NUCLEOTIDE SEQUENCE [LARGE SCALE GENOMIC DNA]</scope>
</reference>
<name>A0A0G4GJ24_VITBC</name>
<keyword evidence="2" id="KW-0812">Transmembrane</keyword>
<evidence type="ECO:0000313" key="3">
    <source>
        <dbReference type="EMBL" id="CEM29837.1"/>
    </source>
</evidence>
<accession>A0A0G4GJ24</accession>
<keyword evidence="4" id="KW-1185">Reference proteome</keyword>
<feature type="transmembrane region" description="Helical" evidence="2">
    <location>
        <begin position="39"/>
        <end position="66"/>
    </location>
</feature>
<sequence>MMLSSNASHDEEIAVSDIHTTGPLTSSNGKQRQNGTNRFLAWLSVALTVALIAVSAALTVVCLGAAGGNSKEAARVNQTGAYPPPAFPAVPSSSTEPIGMMSIPDLYEANMEEISSFGALTMQLLGGRDGWFGVISAQQDERTGNVIVLLTPSAPLSEDEIYRLDQETQEEWNEIDCDPLIEKLAPWTLTVEKASASVADGCGRTQGVVEWQPEQPEADANQLSADKKPRIGAEEGGSSSSDKGDDQQEDDGGDRRRLGQYRSKVGKLCLVQSCGGITFRLNPYLDAQRPYLGMAYNPYPYSQAVAAAGAPPPVQYVQPVVNGGAAGNAIGAPGTGVAPLGSGIGEVPGSVPAGIGGP</sequence>
<dbReference type="Proteomes" id="UP000041254">
    <property type="component" value="Unassembled WGS sequence"/>
</dbReference>
<gene>
    <name evidence="3" type="ORF">Vbra_22318</name>
</gene>
<feature type="region of interest" description="Disordered" evidence="1">
    <location>
        <begin position="209"/>
        <end position="258"/>
    </location>
</feature>
<protein>
    <submittedName>
        <fullName evidence="3">Uncharacterized protein</fullName>
    </submittedName>
</protein>
<organism evidence="3 4">
    <name type="scientific">Vitrella brassicaformis (strain CCMP3155)</name>
    <dbReference type="NCBI Taxonomy" id="1169540"/>
    <lineage>
        <taxon>Eukaryota</taxon>
        <taxon>Sar</taxon>
        <taxon>Alveolata</taxon>
        <taxon>Colpodellida</taxon>
        <taxon>Vitrellaceae</taxon>
        <taxon>Vitrella</taxon>
    </lineage>
</organism>
<evidence type="ECO:0000313" key="4">
    <source>
        <dbReference type="Proteomes" id="UP000041254"/>
    </source>
</evidence>
<feature type="region of interest" description="Disordered" evidence="1">
    <location>
        <begin position="1"/>
        <end position="31"/>
    </location>
</feature>
<dbReference type="InParanoid" id="A0A0G4GJ24"/>
<keyword evidence="2" id="KW-0472">Membrane</keyword>
<dbReference type="EMBL" id="CDMY01000683">
    <property type="protein sequence ID" value="CEM29837.1"/>
    <property type="molecule type" value="Genomic_DNA"/>
</dbReference>
<keyword evidence="2" id="KW-1133">Transmembrane helix</keyword>
<feature type="compositionally biased region" description="Polar residues" evidence="1">
    <location>
        <begin position="18"/>
        <end position="31"/>
    </location>
</feature>
<evidence type="ECO:0000256" key="1">
    <source>
        <dbReference type="SAM" id="MobiDB-lite"/>
    </source>
</evidence>
<dbReference type="VEuPathDB" id="CryptoDB:Vbra_22318"/>
<dbReference type="AlphaFoldDB" id="A0A0G4GJ24"/>